<dbReference type="EnsemblMetazoa" id="GPAI025917-RA">
    <property type="protein sequence ID" value="GPAI025917-PA"/>
    <property type="gene ID" value="GPAI025917"/>
</dbReference>
<proteinExistence type="predicted"/>
<protein>
    <submittedName>
        <fullName evidence="2">Uncharacterized protein</fullName>
    </submittedName>
</protein>
<dbReference type="VEuPathDB" id="VectorBase:GPAI025917"/>
<dbReference type="AlphaFoldDB" id="A0A1A9ZV09"/>
<name>A0A1A9ZV09_GLOPL</name>
<accession>A0A1A9ZV09</accession>
<evidence type="ECO:0000313" key="2">
    <source>
        <dbReference type="EnsemblMetazoa" id="GPAI025917-PA"/>
    </source>
</evidence>
<reference evidence="3" key="1">
    <citation type="submission" date="2014-03" db="EMBL/GenBank/DDBJ databases">
        <authorList>
            <person name="Aksoy S."/>
            <person name="Warren W."/>
            <person name="Wilson R.K."/>
        </authorList>
    </citation>
    <scope>NUCLEOTIDE SEQUENCE [LARGE SCALE GENOMIC DNA]</scope>
    <source>
        <strain evidence="3">IAEA</strain>
    </source>
</reference>
<sequence length="120" mass="12907">MQKNNNQLEEEHHLLLHSILTRSGDQGGSVTIAETFGSEIFTIAGLATSLSGPSQAMIESSVLVQSRHLKHFLCHSRPLDRTSSAANTTPPQRGQPSPGRALILLTSITPARGACYNMTN</sequence>
<organism evidence="2 3">
    <name type="scientific">Glossina pallidipes</name>
    <name type="common">Tsetse fly</name>
    <dbReference type="NCBI Taxonomy" id="7398"/>
    <lineage>
        <taxon>Eukaryota</taxon>
        <taxon>Metazoa</taxon>
        <taxon>Ecdysozoa</taxon>
        <taxon>Arthropoda</taxon>
        <taxon>Hexapoda</taxon>
        <taxon>Insecta</taxon>
        <taxon>Pterygota</taxon>
        <taxon>Neoptera</taxon>
        <taxon>Endopterygota</taxon>
        <taxon>Diptera</taxon>
        <taxon>Brachycera</taxon>
        <taxon>Muscomorpha</taxon>
        <taxon>Hippoboscoidea</taxon>
        <taxon>Glossinidae</taxon>
        <taxon>Glossina</taxon>
    </lineage>
</organism>
<feature type="compositionally biased region" description="Polar residues" evidence="1">
    <location>
        <begin position="81"/>
        <end position="95"/>
    </location>
</feature>
<dbReference type="Proteomes" id="UP000092445">
    <property type="component" value="Unassembled WGS sequence"/>
</dbReference>
<reference evidence="2" key="2">
    <citation type="submission" date="2020-05" db="UniProtKB">
        <authorList>
            <consortium name="EnsemblMetazoa"/>
        </authorList>
    </citation>
    <scope>IDENTIFICATION</scope>
    <source>
        <strain evidence="2">IAEA</strain>
    </source>
</reference>
<keyword evidence="3" id="KW-1185">Reference proteome</keyword>
<evidence type="ECO:0000313" key="3">
    <source>
        <dbReference type="Proteomes" id="UP000092445"/>
    </source>
</evidence>
<evidence type="ECO:0000256" key="1">
    <source>
        <dbReference type="SAM" id="MobiDB-lite"/>
    </source>
</evidence>
<feature type="region of interest" description="Disordered" evidence="1">
    <location>
        <begin position="79"/>
        <end position="99"/>
    </location>
</feature>